<evidence type="ECO:0000256" key="1">
    <source>
        <dbReference type="ARBA" id="ARBA00004141"/>
    </source>
</evidence>
<evidence type="ECO:0000256" key="20">
    <source>
        <dbReference type="SAM" id="Phobius"/>
    </source>
</evidence>
<evidence type="ECO:0000256" key="9">
    <source>
        <dbReference type="ARBA" id="ARBA00022989"/>
    </source>
</evidence>
<evidence type="ECO:0000256" key="13">
    <source>
        <dbReference type="ARBA" id="ARBA00023264"/>
    </source>
</evidence>
<dbReference type="EC" id="2.3.1.n6" evidence="17"/>
<evidence type="ECO:0000256" key="19">
    <source>
        <dbReference type="SAM" id="MobiDB-lite"/>
    </source>
</evidence>
<sequence>MAEFAEVLPHSGLMDGIASGVGVPVEALRLLLTILAGYPVAAFYQKLIAVIADKTVHHMFFAGCGAGLCYFNYGRDTYHSLIAIVTTYFLVLLVRKKTKIFLAINFVFHMSYLLLGYFYTSSNDYDILWTMPHCILVLRMIGYGFDITDGLKEESELSKDQKETALKEPPSLLELLAFSYFPSGFLVGPQFPFRRYKAFVDGEFRQHGGNVEAGIRRFGAGAFYLIVCQVGLRYLPDSYFLTPEFAQVSFIKRIYFLGFWAKFSLYKYISCWLLTEGALICIGLTYKGEDKNGEPDWSGCSNVKLKLLETGNTMEHYVQSFNVNTNQWVGQYVYKRLKFLNNRTISYGAALGFLAVWHGYHSGYYMTFLMEYMVVSTEKQITRFYTKVVLPQWGHILNNSDIYKLLYFITLKSYNIVFMGWCLTAFVFLKYERWIVVYGAVSYYGFTLLILWAAFYHTYNHFFRSSSRKVAGEDPKLEDKSTDKLIEEKKPEDKKSE</sequence>
<keyword evidence="5" id="KW-0444">Lipid biosynthesis</keyword>
<evidence type="ECO:0000256" key="8">
    <source>
        <dbReference type="ARBA" id="ARBA00022824"/>
    </source>
</evidence>
<evidence type="ECO:0000256" key="15">
    <source>
        <dbReference type="ARBA" id="ARBA00025707"/>
    </source>
</evidence>
<dbReference type="KEGG" id="der:6545256"/>
<evidence type="ECO:0000256" key="14">
    <source>
        <dbReference type="ARBA" id="ARBA00023315"/>
    </source>
</evidence>
<dbReference type="GO" id="GO:0005783">
    <property type="term" value="C:endoplasmic reticulum"/>
    <property type="evidence" value="ECO:0007669"/>
    <property type="project" value="UniProtKB-SubCell"/>
</dbReference>
<dbReference type="OrthoDB" id="5974730at2759"/>
<feature type="transmembrane region" description="Helical" evidence="20">
    <location>
        <begin position="265"/>
        <end position="286"/>
    </location>
</feature>
<dbReference type="GO" id="GO:0007009">
    <property type="term" value="P:plasma membrane organization"/>
    <property type="evidence" value="ECO:0007669"/>
    <property type="project" value="EnsemblMetazoa"/>
</dbReference>
<evidence type="ECO:0000256" key="10">
    <source>
        <dbReference type="ARBA" id="ARBA00023098"/>
    </source>
</evidence>
<dbReference type="HOGENOM" id="CLU_011340_6_0_1"/>
<reference evidence="21 22" key="1">
    <citation type="journal article" date="2007" name="Nature">
        <title>Evolution of genes and genomes on the Drosophila phylogeny.</title>
        <authorList>
            <consortium name="Drosophila 12 Genomes Consortium"/>
            <person name="Clark A.G."/>
            <person name="Eisen M.B."/>
            <person name="Smith D.R."/>
            <person name="Bergman C.M."/>
            <person name="Oliver B."/>
            <person name="Markow T.A."/>
            <person name="Kaufman T.C."/>
            <person name="Kellis M."/>
            <person name="Gelbart W."/>
            <person name="Iyer V.N."/>
            <person name="Pollard D.A."/>
            <person name="Sackton T.B."/>
            <person name="Larracuente A.M."/>
            <person name="Singh N.D."/>
            <person name="Abad J.P."/>
            <person name="Abt D.N."/>
            <person name="Adryan B."/>
            <person name="Aguade M."/>
            <person name="Akashi H."/>
            <person name="Anderson W.W."/>
            <person name="Aquadro C.F."/>
            <person name="Ardell D.H."/>
            <person name="Arguello R."/>
            <person name="Artieri C.G."/>
            <person name="Barbash D.A."/>
            <person name="Barker D."/>
            <person name="Barsanti P."/>
            <person name="Batterham P."/>
            <person name="Batzoglou S."/>
            <person name="Begun D."/>
            <person name="Bhutkar A."/>
            <person name="Blanco E."/>
            <person name="Bosak S.A."/>
            <person name="Bradley R.K."/>
            <person name="Brand A.D."/>
            <person name="Brent M.R."/>
            <person name="Brooks A.N."/>
            <person name="Brown R.H."/>
            <person name="Butlin R.K."/>
            <person name="Caggese C."/>
            <person name="Calvi B.R."/>
            <person name="Bernardo de Carvalho A."/>
            <person name="Caspi A."/>
            <person name="Castrezana S."/>
            <person name="Celniker S.E."/>
            <person name="Chang J.L."/>
            <person name="Chapple C."/>
            <person name="Chatterji S."/>
            <person name="Chinwalla A."/>
            <person name="Civetta A."/>
            <person name="Clifton S.W."/>
            <person name="Comeron J.M."/>
            <person name="Costello J.C."/>
            <person name="Coyne J.A."/>
            <person name="Daub J."/>
            <person name="David R.G."/>
            <person name="Delcher A.L."/>
            <person name="Delehaunty K."/>
            <person name="Do C.B."/>
            <person name="Ebling H."/>
            <person name="Edwards K."/>
            <person name="Eickbush T."/>
            <person name="Evans J.D."/>
            <person name="Filipski A."/>
            <person name="Findeiss S."/>
            <person name="Freyhult E."/>
            <person name="Fulton L."/>
            <person name="Fulton R."/>
            <person name="Garcia A.C."/>
            <person name="Gardiner A."/>
            <person name="Garfield D.A."/>
            <person name="Garvin B.E."/>
            <person name="Gibson G."/>
            <person name="Gilbert D."/>
            <person name="Gnerre S."/>
            <person name="Godfrey J."/>
            <person name="Good R."/>
            <person name="Gotea V."/>
            <person name="Gravely B."/>
            <person name="Greenberg A.J."/>
            <person name="Griffiths-Jones S."/>
            <person name="Gross S."/>
            <person name="Guigo R."/>
            <person name="Gustafson E.A."/>
            <person name="Haerty W."/>
            <person name="Hahn M.W."/>
            <person name="Halligan D.L."/>
            <person name="Halpern A.L."/>
            <person name="Halter G.M."/>
            <person name="Han M.V."/>
            <person name="Heger A."/>
            <person name="Hillier L."/>
            <person name="Hinrichs A.S."/>
            <person name="Holmes I."/>
            <person name="Hoskins R.A."/>
            <person name="Hubisz M.J."/>
            <person name="Hultmark D."/>
            <person name="Huntley M.A."/>
            <person name="Jaffe D.B."/>
            <person name="Jagadeeshan S."/>
            <person name="Jeck W.R."/>
            <person name="Johnson J."/>
            <person name="Jones C.D."/>
            <person name="Jordan W.C."/>
            <person name="Karpen G.H."/>
            <person name="Kataoka E."/>
            <person name="Keightley P.D."/>
            <person name="Kheradpour P."/>
            <person name="Kirkness E.F."/>
            <person name="Koerich L.B."/>
            <person name="Kristiansen K."/>
            <person name="Kudrna D."/>
            <person name="Kulathinal R.J."/>
            <person name="Kumar S."/>
            <person name="Kwok R."/>
            <person name="Lander E."/>
            <person name="Langley C.H."/>
            <person name="Lapoint R."/>
            <person name="Lazzaro B.P."/>
            <person name="Lee S.J."/>
            <person name="Levesque L."/>
            <person name="Li R."/>
            <person name="Lin C.F."/>
            <person name="Lin M.F."/>
            <person name="Lindblad-Toh K."/>
            <person name="Llopart A."/>
            <person name="Long M."/>
            <person name="Low L."/>
            <person name="Lozovsky E."/>
            <person name="Lu J."/>
            <person name="Luo M."/>
            <person name="Machado C.A."/>
            <person name="Makalowski W."/>
            <person name="Marzo M."/>
            <person name="Matsuda M."/>
            <person name="Matzkin L."/>
            <person name="McAllister B."/>
            <person name="McBride C.S."/>
            <person name="McKernan B."/>
            <person name="McKernan K."/>
            <person name="Mendez-Lago M."/>
            <person name="Minx P."/>
            <person name="Mollenhauer M.U."/>
            <person name="Montooth K."/>
            <person name="Mount S.M."/>
            <person name="Mu X."/>
            <person name="Myers E."/>
            <person name="Negre B."/>
            <person name="Newfeld S."/>
            <person name="Nielsen R."/>
            <person name="Noor M.A."/>
            <person name="O'Grady P."/>
            <person name="Pachter L."/>
            <person name="Papaceit M."/>
            <person name="Parisi M.J."/>
            <person name="Parisi M."/>
            <person name="Parts L."/>
            <person name="Pedersen J.S."/>
            <person name="Pesole G."/>
            <person name="Phillippy A.M."/>
            <person name="Ponting C.P."/>
            <person name="Pop M."/>
            <person name="Porcelli D."/>
            <person name="Powell J.R."/>
            <person name="Prohaska S."/>
            <person name="Pruitt K."/>
            <person name="Puig M."/>
            <person name="Quesneville H."/>
            <person name="Ram K.R."/>
            <person name="Rand D."/>
            <person name="Rasmussen M.D."/>
            <person name="Reed L.K."/>
            <person name="Reenan R."/>
            <person name="Reily A."/>
            <person name="Remington K.A."/>
            <person name="Rieger T.T."/>
            <person name="Ritchie M.G."/>
            <person name="Robin C."/>
            <person name="Rogers Y.H."/>
            <person name="Rohde C."/>
            <person name="Rozas J."/>
            <person name="Rubenfield M.J."/>
            <person name="Ruiz A."/>
            <person name="Russo S."/>
            <person name="Salzberg S.L."/>
            <person name="Sanchez-Gracia A."/>
            <person name="Saranga D.J."/>
            <person name="Sato H."/>
            <person name="Schaeffer S.W."/>
            <person name="Schatz M.C."/>
            <person name="Schlenke T."/>
            <person name="Schwartz R."/>
            <person name="Segarra C."/>
            <person name="Singh R.S."/>
            <person name="Sirot L."/>
            <person name="Sirota M."/>
            <person name="Sisneros N.B."/>
            <person name="Smith C.D."/>
            <person name="Smith T.F."/>
            <person name="Spieth J."/>
            <person name="Stage D.E."/>
            <person name="Stark A."/>
            <person name="Stephan W."/>
            <person name="Strausberg R.L."/>
            <person name="Strempel S."/>
            <person name="Sturgill D."/>
            <person name="Sutton G."/>
            <person name="Sutton G.G."/>
            <person name="Tao W."/>
            <person name="Teichmann S."/>
            <person name="Tobari Y.N."/>
            <person name="Tomimura Y."/>
            <person name="Tsolas J.M."/>
            <person name="Valente V.L."/>
            <person name="Venter E."/>
            <person name="Venter J.C."/>
            <person name="Vicario S."/>
            <person name="Vieira F.G."/>
            <person name="Vilella A.J."/>
            <person name="Villasante A."/>
            <person name="Walenz B."/>
            <person name="Wang J."/>
            <person name="Wasserman M."/>
            <person name="Watts T."/>
            <person name="Wilson D."/>
            <person name="Wilson R.K."/>
            <person name="Wing R.A."/>
            <person name="Wolfner M.F."/>
            <person name="Wong A."/>
            <person name="Wong G.K."/>
            <person name="Wu C.I."/>
            <person name="Wu G."/>
            <person name="Yamamoto D."/>
            <person name="Yang H.P."/>
            <person name="Yang S.P."/>
            <person name="Yorke J.A."/>
            <person name="Yoshida K."/>
            <person name="Zdobnov E."/>
            <person name="Zhang P."/>
            <person name="Zhang Y."/>
            <person name="Zimin A.V."/>
            <person name="Baldwin J."/>
            <person name="Abdouelleil A."/>
            <person name="Abdulkadir J."/>
            <person name="Abebe A."/>
            <person name="Abera B."/>
            <person name="Abreu J."/>
            <person name="Acer S.C."/>
            <person name="Aftuck L."/>
            <person name="Alexander A."/>
            <person name="An P."/>
            <person name="Anderson E."/>
            <person name="Anderson S."/>
            <person name="Arachi H."/>
            <person name="Azer M."/>
            <person name="Bachantsang P."/>
            <person name="Barry A."/>
            <person name="Bayul T."/>
            <person name="Berlin A."/>
            <person name="Bessette D."/>
            <person name="Bloom T."/>
            <person name="Blye J."/>
            <person name="Boguslavskiy L."/>
            <person name="Bonnet C."/>
            <person name="Boukhgalter B."/>
            <person name="Bourzgui I."/>
            <person name="Brown A."/>
            <person name="Cahill P."/>
            <person name="Channer S."/>
            <person name="Cheshatsang Y."/>
            <person name="Chuda L."/>
            <person name="Citroen M."/>
            <person name="Collymore A."/>
            <person name="Cooke P."/>
            <person name="Costello M."/>
            <person name="D'Aco K."/>
            <person name="Daza R."/>
            <person name="De Haan G."/>
            <person name="DeGray S."/>
            <person name="DeMaso C."/>
            <person name="Dhargay N."/>
            <person name="Dooley K."/>
            <person name="Dooley E."/>
            <person name="Doricent M."/>
            <person name="Dorje P."/>
            <person name="Dorjee K."/>
            <person name="Dupes A."/>
            <person name="Elong R."/>
            <person name="Falk J."/>
            <person name="Farina A."/>
            <person name="Faro S."/>
            <person name="Ferguson D."/>
            <person name="Fisher S."/>
            <person name="Foley C.D."/>
            <person name="Franke A."/>
            <person name="Friedrich D."/>
            <person name="Gadbois L."/>
            <person name="Gearin G."/>
            <person name="Gearin C.R."/>
            <person name="Giannoukos G."/>
            <person name="Goode T."/>
            <person name="Graham J."/>
            <person name="Grandbois E."/>
            <person name="Grewal S."/>
            <person name="Gyaltsen K."/>
            <person name="Hafez N."/>
            <person name="Hagos B."/>
            <person name="Hall J."/>
            <person name="Henson C."/>
            <person name="Hollinger A."/>
            <person name="Honan T."/>
            <person name="Huard M.D."/>
            <person name="Hughes L."/>
            <person name="Hurhula B."/>
            <person name="Husby M.E."/>
            <person name="Kamat A."/>
            <person name="Kanga B."/>
            <person name="Kashin S."/>
            <person name="Khazanovich D."/>
            <person name="Kisner P."/>
            <person name="Lance K."/>
            <person name="Lara M."/>
            <person name="Lee W."/>
            <person name="Lennon N."/>
            <person name="Letendre F."/>
            <person name="LeVine R."/>
            <person name="Lipovsky A."/>
            <person name="Liu X."/>
            <person name="Liu J."/>
            <person name="Liu S."/>
            <person name="Lokyitsang T."/>
            <person name="Lokyitsang Y."/>
            <person name="Lubonja R."/>
            <person name="Lui A."/>
            <person name="MacDonald P."/>
            <person name="Magnisalis V."/>
            <person name="Maru K."/>
            <person name="Matthews C."/>
            <person name="McCusker W."/>
            <person name="McDonough S."/>
            <person name="Mehta T."/>
            <person name="Meldrim J."/>
            <person name="Meneus L."/>
            <person name="Mihai O."/>
            <person name="Mihalev A."/>
            <person name="Mihova T."/>
            <person name="Mittelman R."/>
            <person name="Mlenga V."/>
            <person name="Montmayeur A."/>
            <person name="Mulrain L."/>
            <person name="Navidi A."/>
            <person name="Naylor J."/>
            <person name="Negash T."/>
            <person name="Nguyen T."/>
            <person name="Nguyen N."/>
            <person name="Nicol R."/>
            <person name="Norbu C."/>
            <person name="Norbu N."/>
            <person name="Novod N."/>
            <person name="O'Neill B."/>
            <person name="Osman S."/>
            <person name="Markiewicz E."/>
            <person name="Oyono O.L."/>
            <person name="Patti C."/>
            <person name="Phunkhang P."/>
            <person name="Pierre F."/>
            <person name="Priest M."/>
            <person name="Raghuraman S."/>
            <person name="Rege F."/>
            <person name="Reyes R."/>
            <person name="Rise C."/>
            <person name="Rogov P."/>
            <person name="Ross K."/>
            <person name="Ryan E."/>
            <person name="Settipalli S."/>
            <person name="Shea T."/>
            <person name="Sherpa N."/>
            <person name="Shi L."/>
            <person name="Shih D."/>
            <person name="Sparrow T."/>
            <person name="Spaulding J."/>
            <person name="Stalker J."/>
            <person name="Stange-Thomann N."/>
            <person name="Stavropoulos S."/>
            <person name="Stone C."/>
            <person name="Strader C."/>
            <person name="Tesfaye S."/>
            <person name="Thomson T."/>
            <person name="Thoulutsang Y."/>
            <person name="Thoulutsang D."/>
            <person name="Topham K."/>
            <person name="Topping I."/>
            <person name="Tsamla T."/>
            <person name="Vassiliev H."/>
            <person name="Vo A."/>
            <person name="Wangchuk T."/>
            <person name="Wangdi T."/>
            <person name="Weiand M."/>
            <person name="Wilkinson J."/>
            <person name="Wilson A."/>
            <person name="Yadav S."/>
            <person name="Young G."/>
            <person name="Yu Q."/>
            <person name="Zembek L."/>
            <person name="Zhong D."/>
            <person name="Zimmer A."/>
            <person name="Zwirko Z."/>
            <person name="Jaffe D.B."/>
            <person name="Alvarez P."/>
            <person name="Brockman W."/>
            <person name="Butler J."/>
            <person name="Chin C."/>
            <person name="Gnerre S."/>
            <person name="Grabherr M."/>
            <person name="Kleber M."/>
            <person name="Mauceli E."/>
            <person name="MacCallum I."/>
        </authorList>
    </citation>
    <scope>NUCLEOTIDE SEQUENCE [LARGE SCALE GENOMIC DNA]</scope>
    <source>
        <strain evidence="21 22">TSC#14021-0224.01</strain>
    </source>
</reference>
<keyword evidence="6" id="KW-0808">Transferase</keyword>
<keyword evidence="22" id="KW-1185">Reference proteome</keyword>
<keyword evidence="10" id="KW-0443">Lipid metabolism</keyword>
<dbReference type="EMBL" id="CH954178">
    <property type="protein sequence ID" value="KQS44223.1"/>
    <property type="molecule type" value="Genomic_DNA"/>
</dbReference>
<evidence type="ECO:0000256" key="12">
    <source>
        <dbReference type="ARBA" id="ARBA00023209"/>
    </source>
</evidence>
<dbReference type="GO" id="GO:0016020">
    <property type="term" value="C:membrane"/>
    <property type="evidence" value="ECO:0007669"/>
    <property type="project" value="UniProtKB-SubCell"/>
</dbReference>
<feature type="transmembrane region" description="Helical" evidence="20">
    <location>
        <begin position="101"/>
        <end position="119"/>
    </location>
</feature>
<feature type="compositionally biased region" description="Basic and acidic residues" evidence="19">
    <location>
        <begin position="470"/>
        <end position="497"/>
    </location>
</feature>
<dbReference type="Pfam" id="PF03062">
    <property type="entry name" value="MBOAT"/>
    <property type="match status" value="1"/>
</dbReference>
<dbReference type="GO" id="GO:0047184">
    <property type="term" value="F:1-acylglycerophosphocholine O-acyltransferase activity"/>
    <property type="evidence" value="ECO:0007669"/>
    <property type="project" value="UniProtKB-EC"/>
</dbReference>
<evidence type="ECO:0000256" key="18">
    <source>
        <dbReference type="ARBA" id="ARBA00039721"/>
    </source>
</evidence>
<feature type="transmembrane region" description="Helical" evidence="20">
    <location>
        <begin position="27"/>
        <end position="44"/>
    </location>
</feature>
<keyword evidence="8" id="KW-0256">Endoplasmic reticulum</keyword>
<dbReference type="InterPro" id="IPR049941">
    <property type="entry name" value="LPLAT_7/PORCN-like"/>
</dbReference>
<dbReference type="AlphaFoldDB" id="B3NDY5"/>
<keyword evidence="9 20" id="KW-1133">Transmembrane helix</keyword>
<keyword evidence="14" id="KW-0012">Acyltransferase</keyword>
<evidence type="ECO:0000256" key="6">
    <source>
        <dbReference type="ARBA" id="ARBA00022679"/>
    </source>
</evidence>
<dbReference type="GO" id="GO:0071617">
    <property type="term" value="F:lysophospholipid acyltransferase activity"/>
    <property type="evidence" value="ECO:0007669"/>
    <property type="project" value="EnsemblMetazoa"/>
</dbReference>
<keyword evidence="12" id="KW-0594">Phospholipid biosynthesis</keyword>
<evidence type="ECO:0000256" key="5">
    <source>
        <dbReference type="ARBA" id="ARBA00022516"/>
    </source>
</evidence>
<feature type="transmembrane region" description="Helical" evidence="20">
    <location>
        <begin position="214"/>
        <end position="235"/>
    </location>
</feature>
<proteinExistence type="inferred from homology"/>
<feature type="transmembrane region" description="Helical" evidence="20">
    <location>
        <begin position="435"/>
        <end position="459"/>
    </location>
</feature>
<dbReference type="EMBL" id="CH954178">
    <property type="protein sequence ID" value="KQS44224.1"/>
    <property type="molecule type" value="Genomic_DNA"/>
</dbReference>
<evidence type="ECO:0000256" key="16">
    <source>
        <dbReference type="ARBA" id="ARBA00026120"/>
    </source>
</evidence>
<feature type="transmembrane region" description="Helical" evidence="20">
    <location>
        <begin position="405"/>
        <end position="429"/>
    </location>
</feature>
<keyword evidence="11 20" id="KW-0472">Membrane</keyword>
<reference evidence="21 22" key="2">
    <citation type="journal article" date="2008" name="Bioinformatics">
        <title>Assembly reconciliation.</title>
        <authorList>
            <person name="Zimin A.V."/>
            <person name="Smith D.R."/>
            <person name="Sutton G."/>
            <person name="Yorke J.A."/>
        </authorList>
    </citation>
    <scope>NUCLEOTIDE SEQUENCE [LARGE SCALE GENOMIC DNA]</scope>
    <source>
        <strain evidence="21 22">TSC#14021-0224.01</strain>
    </source>
</reference>
<evidence type="ECO:0000256" key="7">
    <source>
        <dbReference type="ARBA" id="ARBA00022692"/>
    </source>
</evidence>
<dbReference type="GO" id="GO:0030258">
    <property type="term" value="P:lipid modification"/>
    <property type="evidence" value="ECO:0007669"/>
    <property type="project" value="EnsemblMetazoa"/>
</dbReference>
<dbReference type="GO" id="GO:0006656">
    <property type="term" value="P:phosphatidylcholine biosynthetic process"/>
    <property type="evidence" value="ECO:0007669"/>
    <property type="project" value="TreeGrafter"/>
</dbReference>
<dbReference type="EMBL" id="CH954178">
    <property type="protein sequence ID" value="EDV52339.1"/>
    <property type="molecule type" value="Genomic_DNA"/>
</dbReference>
<comment type="similarity">
    <text evidence="4">Belongs to the membrane-bound acyltransferase family.</text>
</comment>
<gene>
    <name evidence="21" type="primary">Dere\GG13418</name>
    <name evidence="21" type="ORF">Dere_GG13418</name>
</gene>
<dbReference type="PANTHER" id="PTHR13906:SF14">
    <property type="entry name" value="LYSOPHOSPHOLIPID ACYLTRANSFERASE 5"/>
    <property type="match status" value="1"/>
</dbReference>
<dbReference type="GO" id="GO:0008354">
    <property type="term" value="P:germ cell migration"/>
    <property type="evidence" value="ECO:0007669"/>
    <property type="project" value="EnsemblMetazoa"/>
</dbReference>
<protein>
    <recommendedName>
        <fullName evidence="18">Lysophospholipid acyltransferase 5</fullName>
        <ecNumber evidence="16">2.3.1.23</ecNumber>
        <ecNumber evidence="17">2.3.1.n6</ecNumber>
    </recommendedName>
</protein>
<organism evidence="21 22">
    <name type="scientific">Drosophila erecta</name>
    <name type="common">Fruit fly</name>
    <dbReference type="NCBI Taxonomy" id="7220"/>
    <lineage>
        <taxon>Eukaryota</taxon>
        <taxon>Metazoa</taxon>
        <taxon>Ecdysozoa</taxon>
        <taxon>Arthropoda</taxon>
        <taxon>Hexapoda</taxon>
        <taxon>Insecta</taxon>
        <taxon>Pterygota</taxon>
        <taxon>Neoptera</taxon>
        <taxon>Endopterygota</taxon>
        <taxon>Diptera</taxon>
        <taxon>Brachycera</taxon>
        <taxon>Muscomorpha</taxon>
        <taxon>Ephydroidea</taxon>
        <taxon>Drosophilidae</taxon>
        <taxon>Drosophila</taxon>
        <taxon>Sophophora</taxon>
    </lineage>
</organism>
<comment type="pathway">
    <text evidence="15">Phospholipid metabolism.</text>
</comment>
<comment type="pathway">
    <text evidence="3">Lipid metabolism; phospholipid metabolism.</text>
</comment>
<accession>B3NDY5</accession>
<dbReference type="OMA" id="NAWVSRY"/>
<evidence type="ECO:0000313" key="21">
    <source>
        <dbReference type="EMBL" id="EDV52339.1"/>
    </source>
</evidence>
<dbReference type="eggNOG" id="KOG2705">
    <property type="taxonomic scope" value="Eukaryota"/>
</dbReference>
<dbReference type="GO" id="GO:0007291">
    <property type="term" value="P:sperm individualization"/>
    <property type="evidence" value="ECO:0007669"/>
    <property type="project" value="EnsemblMetazoa"/>
</dbReference>
<dbReference type="PANTHER" id="PTHR13906">
    <property type="entry name" value="PORCUPINE"/>
    <property type="match status" value="1"/>
</dbReference>
<keyword evidence="7 20" id="KW-0812">Transmembrane</keyword>
<feature type="region of interest" description="Disordered" evidence="19">
    <location>
        <begin position="467"/>
        <end position="497"/>
    </location>
</feature>
<feature type="transmembrane region" description="Helical" evidence="20">
    <location>
        <begin position="79"/>
        <end position="94"/>
    </location>
</feature>
<evidence type="ECO:0000256" key="4">
    <source>
        <dbReference type="ARBA" id="ARBA00010323"/>
    </source>
</evidence>
<evidence type="ECO:0000256" key="11">
    <source>
        <dbReference type="ARBA" id="ARBA00023136"/>
    </source>
</evidence>
<evidence type="ECO:0000256" key="3">
    <source>
        <dbReference type="ARBA" id="ARBA00005074"/>
    </source>
</evidence>
<evidence type="ECO:0000256" key="17">
    <source>
        <dbReference type="ARBA" id="ARBA00038923"/>
    </source>
</evidence>
<dbReference type="EC" id="2.3.1.23" evidence="16"/>
<name>B3NDY5_DROER</name>
<evidence type="ECO:0000313" key="22">
    <source>
        <dbReference type="Proteomes" id="UP000008711"/>
    </source>
</evidence>
<dbReference type="InterPro" id="IPR004299">
    <property type="entry name" value="MBOAT_fam"/>
</dbReference>
<keyword evidence="13" id="KW-1208">Phospholipid metabolism</keyword>
<evidence type="ECO:0000256" key="2">
    <source>
        <dbReference type="ARBA" id="ARBA00004240"/>
    </source>
</evidence>
<comment type="subcellular location">
    <subcellularLocation>
        <location evidence="2">Endoplasmic reticulum</location>
    </subcellularLocation>
    <subcellularLocation>
        <location evidence="1">Membrane</location>
        <topology evidence="1">Multi-pass membrane protein</topology>
    </subcellularLocation>
</comment>
<reference evidence="21" key="3">
    <citation type="submission" date="2015-11" db="EMBL/GenBank/DDBJ databases">
        <authorList>
            <consortium name="FlyBase"/>
        </authorList>
    </citation>
    <scope>NUCLEOTIDE SEQUENCE</scope>
    <source>
        <strain evidence="21">TSC#14021-0224.01</strain>
    </source>
</reference>
<dbReference type="Proteomes" id="UP000008711">
    <property type="component" value="Unassembled WGS sequence"/>
</dbReference>
<feature type="transmembrane region" description="Helical" evidence="20">
    <location>
        <begin position="175"/>
        <end position="193"/>
    </location>
</feature>